<gene>
    <name evidence="2" type="ORF">S01H4_18872</name>
</gene>
<evidence type="ECO:0000313" key="2">
    <source>
        <dbReference type="EMBL" id="GAG53860.1"/>
    </source>
</evidence>
<comment type="caution">
    <text evidence="2">The sequence shown here is derived from an EMBL/GenBank/DDBJ whole genome shotgun (WGS) entry which is preliminary data.</text>
</comment>
<proteinExistence type="predicted"/>
<keyword evidence="1" id="KW-0812">Transmembrane</keyword>
<sequence>MQLRSIYANTLIYNDTDYSIYIVKSSGNYVLGWISNMAADGFTVSFGYAGSSCAIVVWFAIE</sequence>
<dbReference type="AlphaFoldDB" id="X0YDB5"/>
<accession>X0YDB5</accession>
<protein>
    <submittedName>
        <fullName evidence="2">Uncharacterized protein</fullName>
    </submittedName>
</protein>
<keyword evidence="1" id="KW-1133">Transmembrane helix</keyword>
<reference evidence="2" key="1">
    <citation type="journal article" date="2014" name="Front. Microbiol.">
        <title>High frequency of phylogenetically diverse reductive dehalogenase-homologous genes in deep subseafloor sedimentary metagenomes.</title>
        <authorList>
            <person name="Kawai M."/>
            <person name="Futagami T."/>
            <person name="Toyoda A."/>
            <person name="Takaki Y."/>
            <person name="Nishi S."/>
            <person name="Hori S."/>
            <person name="Arai W."/>
            <person name="Tsubouchi T."/>
            <person name="Morono Y."/>
            <person name="Uchiyama I."/>
            <person name="Ito T."/>
            <person name="Fujiyama A."/>
            <person name="Inagaki F."/>
            <person name="Takami H."/>
        </authorList>
    </citation>
    <scope>NUCLEOTIDE SEQUENCE</scope>
    <source>
        <strain evidence="2">Expedition CK06-06</strain>
    </source>
</reference>
<dbReference type="EMBL" id="BART01008384">
    <property type="protein sequence ID" value="GAG53860.1"/>
    <property type="molecule type" value="Genomic_DNA"/>
</dbReference>
<keyword evidence="1" id="KW-0472">Membrane</keyword>
<feature type="transmembrane region" description="Helical" evidence="1">
    <location>
        <begin position="41"/>
        <end position="61"/>
    </location>
</feature>
<evidence type="ECO:0000256" key="1">
    <source>
        <dbReference type="SAM" id="Phobius"/>
    </source>
</evidence>
<name>X0YDB5_9ZZZZ</name>
<organism evidence="2">
    <name type="scientific">marine sediment metagenome</name>
    <dbReference type="NCBI Taxonomy" id="412755"/>
    <lineage>
        <taxon>unclassified sequences</taxon>
        <taxon>metagenomes</taxon>
        <taxon>ecological metagenomes</taxon>
    </lineage>
</organism>